<gene>
    <name evidence="1" type="ORF">UFOPK3423_01352</name>
</gene>
<evidence type="ECO:0000313" key="1">
    <source>
        <dbReference type="EMBL" id="CAB4881043.1"/>
    </source>
</evidence>
<reference evidence="1" key="1">
    <citation type="submission" date="2020-05" db="EMBL/GenBank/DDBJ databases">
        <authorList>
            <person name="Chiriac C."/>
            <person name="Salcher M."/>
            <person name="Ghai R."/>
            <person name="Kavagutti S V."/>
        </authorList>
    </citation>
    <scope>NUCLEOTIDE SEQUENCE</scope>
</reference>
<sequence>MRIASPARSRPLRNTAAQEFHHGMAAQILTVRSVPTVDDIRRYVDLRAHRAKYHGV</sequence>
<name>A0A6J7ENF1_9ZZZZ</name>
<dbReference type="EMBL" id="CAFBLQ010000175">
    <property type="protein sequence ID" value="CAB4881043.1"/>
    <property type="molecule type" value="Genomic_DNA"/>
</dbReference>
<protein>
    <submittedName>
        <fullName evidence="1">Unannotated protein</fullName>
    </submittedName>
</protein>
<accession>A0A6J7ENF1</accession>
<organism evidence="1">
    <name type="scientific">freshwater metagenome</name>
    <dbReference type="NCBI Taxonomy" id="449393"/>
    <lineage>
        <taxon>unclassified sequences</taxon>
        <taxon>metagenomes</taxon>
        <taxon>ecological metagenomes</taxon>
    </lineage>
</organism>
<proteinExistence type="predicted"/>
<dbReference type="AlphaFoldDB" id="A0A6J7ENF1"/>